<evidence type="ECO:0000313" key="4">
    <source>
        <dbReference type="WBParaSite" id="OFLC_0000951401-mRNA-1"/>
    </source>
</evidence>
<feature type="region of interest" description="Disordered" evidence="1">
    <location>
        <begin position="1"/>
        <end position="38"/>
    </location>
</feature>
<gene>
    <name evidence="2" type="ORF">OFLC_LOCUS9514</name>
</gene>
<dbReference type="STRING" id="387005.A0A183HPV3"/>
<proteinExistence type="predicted"/>
<keyword evidence="3" id="KW-1185">Reference proteome</keyword>
<name>A0A183HPV3_9BILA</name>
<feature type="compositionally biased region" description="Polar residues" evidence="1">
    <location>
        <begin position="1"/>
        <end position="18"/>
    </location>
</feature>
<evidence type="ECO:0000313" key="2">
    <source>
        <dbReference type="EMBL" id="VDO61126.1"/>
    </source>
</evidence>
<protein>
    <submittedName>
        <fullName evidence="4">N-acetyltransferase domain-containing protein</fullName>
    </submittedName>
</protein>
<reference evidence="4" key="1">
    <citation type="submission" date="2016-06" db="UniProtKB">
        <authorList>
            <consortium name="WormBaseParasite"/>
        </authorList>
    </citation>
    <scope>IDENTIFICATION</scope>
</reference>
<dbReference type="AlphaFoldDB" id="A0A183HPV3"/>
<sequence length="400" mass="44934">NQKTSNISNTLYSDNFEQSKVIEKRSPDQKQSPEMDSLKIDNLDQVEQTVSHDYSIIDQENSNVPDGLNSDNVEQLCKDFAHTSMSDETLLLFGCSQYSGELEQVTQALDAIAVQANNRECDQIKLEMQQNEVADLEVLESLDILNSIKNETQIAATTTATTSTVTLGMQDNNVEKNEKKDFINSKLKKSSKIQSNGLLSTNECAMSQQITLESIEEEEEEEGKIIANSDDSFENRSIFNSSSDLFDRTCLSSISSQSLNTSQKSLHCMKRIGRRSSINHSPKSPSFQSPLHKILKPGSPLMLSAEKEIMRNESIKNDTGHFNSNRTKTTEFQIIDVCGSRTAWEQFLIRQKYWNEIGLGIVICKRNIIGVALCVVNEKCVYIDLRPGNLISIYVIKSLF</sequence>
<evidence type="ECO:0000313" key="3">
    <source>
        <dbReference type="Proteomes" id="UP000267606"/>
    </source>
</evidence>
<reference evidence="2 3" key="2">
    <citation type="submission" date="2018-11" db="EMBL/GenBank/DDBJ databases">
        <authorList>
            <consortium name="Pathogen Informatics"/>
        </authorList>
    </citation>
    <scope>NUCLEOTIDE SEQUENCE [LARGE SCALE GENOMIC DNA]</scope>
</reference>
<feature type="compositionally biased region" description="Basic and acidic residues" evidence="1">
    <location>
        <begin position="20"/>
        <end position="38"/>
    </location>
</feature>
<dbReference type="WBParaSite" id="OFLC_0000951401-mRNA-1">
    <property type="protein sequence ID" value="OFLC_0000951401-mRNA-1"/>
    <property type="gene ID" value="OFLC_0000951401"/>
</dbReference>
<dbReference type="Proteomes" id="UP000267606">
    <property type="component" value="Unassembled WGS sequence"/>
</dbReference>
<accession>A0A183HPV3</accession>
<dbReference type="EMBL" id="UZAJ01011731">
    <property type="protein sequence ID" value="VDO61126.1"/>
    <property type="molecule type" value="Genomic_DNA"/>
</dbReference>
<organism evidence="4">
    <name type="scientific">Onchocerca flexuosa</name>
    <dbReference type="NCBI Taxonomy" id="387005"/>
    <lineage>
        <taxon>Eukaryota</taxon>
        <taxon>Metazoa</taxon>
        <taxon>Ecdysozoa</taxon>
        <taxon>Nematoda</taxon>
        <taxon>Chromadorea</taxon>
        <taxon>Rhabditida</taxon>
        <taxon>Spirurina</taxon>
        <taxon>Spiruromorpha</taxon>
        <taxon>Filarioidea</taxon>
        <taxon>Onchocercidae</taxon>
        <taxon>Onchocerca</taxon>
    </lineage>
</organism>
<evidence type="ECO:0000256" key="1">
    <source>
        <dbReference type="SAM" id="MobiDB-lite"/>
    </source>
</evidence>